<feature type="compositionally biased region" description="Pro residues" evidence="1">
    <location>
        <begin position="203"/>
        <end position="213"/>
    </location>
</feature>
<proteinExistence type="predicted"/>
<comment type="caution">
    <text evidence="3">The sequence shown here is derived from an EMBL/GenBank/DDBJ whole genome shotgun (WGS) entry which is preliminary data.</text>
</comment>
<dbReference type="PANTHER" id="PTHR30441:SF8">
    <property type="entry name" value="DUF748 DOMAIN-CONTAINING PROTEIN"/>
    <property type="match status" value="1"/>
</dbReference>
<dbReference type="STRING" id="1454003.AW10_01922"/>
<keyword evidence="2" id="KW-1133">Transmembrane helix</keyword>
<dbReference type="EMBL" id="JEMX01000038">
    <property type="protein sequence ID" value="EXI80276.1"/>
    <property type="molecule type" value="Genomic_DNA"/>
</dbReference>
<reference evidence="3 4" key="1">
    <citation type="submission" date="2014-02" db="EMBL/GenBank/DDBJ databases">
        <title>Expanding our view of genomic diversity in Candidatus Accumulibacter clades.</title>
        <authorList>
            <person name="Skennerton C.T."/>
            <person name="Barr J.J."/>
            <person name="Slater F.R."/>
            <person name="Bond P.L."/>
            <person name="Tyson G.W."/>
        </authorList>
    </citation>
    <scope>NUCLEOTIDE SEQUENCE [LARGE SCALE GENOMIC DNA]</scope>
    <source>
        <strain evidence="4">BA-92</strain>
    </source>
</reference>
<dbReference type="PATRIC" id="fig|1454003.3.peg.1973"/>
<feature type="transmembrane region" description="Helical" evidence="2">
    <location>
        <begin position="285"/>
        <end position="309"/>
    </location>
</feature>
<evidence type="ECO:0000256" key="1">
    <source>
        <dbReference type="SAM" id="MobiDB-lite"/>
    </source>
</evidence>
<evidence type="ECO:0000313" key="3">
    <source>
        <dbReference type="EMBL" id="EXI80276.1"/>
    </source>
</evidence>
<dbReference type="InterPro" id="IPR052894">
    <property type="entry name" value="AsmA-related"/>
</dbReference>
<evidence type="ECO:0000313" key="4">
    <source>
        <dbReference type="Proteomes" id="UP000021816"/>
    </source>
</evidence>
<dbReference type="AlphaFoldDB" id="A0A011NY73"/>
<keyword evidence="2" id="KW-0812">Transmembrane</keyword>
<feature type="compositionally biased region" description="Acidic residues" evidence="1">
    <location>
        <begin position="169"/>
        <end position="181"/>
    </location>
</feature>
<dbReference type="GO" id="GO:0090313">
    <property type="term" value="P:regulation of protein targeting to membrane"/>
    <property type="evidence" value="ECO:0007669"/>
    <property type="project" value="TreeGrafter"/>
</dbReference>
<name>A0A011NY73_9PROT</name>
<evidence type="ECO:0000256" key="2">
    <source>
        <dbReference type="SAM" id="Phobius"/>
    </source>
</evidence>
<dbReference type="Proteomes" id="UP000021816">
    <property type="component" value="Unassembled WGS sequence"/>
</dbReference>
<feature type="region of interest" description="Disordered" evidence="1">
    <location>
        <begin position="148"/>
        <end position="223"/>
    </location>
</feature>
<keyword evidence="2" id="KW-0472">Membrane</keyword>
<dbReference type="GO" id="GO:0005886">
    <property type="term" value="C:plasma membrane"/>
    <property type="evidence" value="ECO:0007669"/>
    <property type="project" value="TreeGrafter"/>
</dbReference>
<organism evidence="3 4">
    <name type="scientific">Candidatus Accumulibacter appositus</name>
    <dbReference type="NCBI Taxonomy" id="1454003"/>
    <lineage>
        <taxon>Bacteria</taxon>
        <taxon>Pseudomonadati</taxon>
        <taxon>Pseudomonadota</taxon>
        <taxon>Betaproteobacteria</taxon>
        <taxon>Candidatus Accumulibacter</taxon>
    </lineage>
</organism>
<dbReference type="PANTHER" id="PTHR30441">
    <property type="entry name" value="DUF748 DOMAIN-CONTAINING PROTEIN"/>
    <property type="match status" value="1"/>
</dbReference>
<gene>
    <name evidence="3" type="ORF">AW10_01922</name>
</gene>
<sequence>MCSGIPQSSDLRLSAHLNKVHNAVCVEEPTKPLLLAEHDATEKMDPEQIESELIYAKTTSGEEAMLQRTRVVQRNLRMVLILVDGNATVAELCDKTGNEQLTRSALLELENDGFIERRIEEDSVWARGRRLARQIKERAAQPLSEFSTFGKKADVPPVRHSVPNADADANAEADADVDADADTSRLVPAPEESLKRFSLGLPSSPPLPAPSSPPTSSVTGPESRTVFFNKEDDVSQAATPLPENTAEQAPSLIDRARSFLGGASDDARAGEGPDLKPLRRRTLHLTWPMATMLGAAVLSALLVLAALFFPYSLYLPAVERALTESTGETVSVEEMRVTIYPRPALLLAHVRVGNAAAEEQIHIPELRLRPEVSTLFSQKIIFGEMQLNDLDLSAKAFGALSRMFAAAATSRNSARFAVQRVIVSDADISFAGLGFDDLSGELALSADGLLESVSLKSADRSMQIEAQPVADKLTVVAEGRAWRPSRDSPYRFDSFNFKGDIAGPEFIINEMDLRIFSGRISGTVTLRADGQPSIMGEIAFERISAKRFGAALGIGEQFDGDLAGDLRFSARSNTWYTLMHAVYAEGDFTVNRGSLGGIDLPEAVRRFSTNPATLGGATRFENLTGAIRLTPKHYRFSRLLLHAGTMQSSGQIEVSSDLQLRGRMEVRMRGHADPTIPVSISGSLKTPLLESK</sequence>
<accession>A0A011NY73</accession>
<evidence type="ECO:0008006" key="5">
    <source>
        <dbReference type="Google" id="ProtNLM"/>
    </source>
</evidence>
<feature type="compositionally biased region" description="Low complexity" evidence="1">
    <location>
        <begin position="214"/>
        <end position="223"/>
    </location>
</feature>
<protein>
    <recommendedName>
        <fullName evidence="5">AsmA-like C-terminal domain-containing protein</fullName>
    </recommendedName>
</protein>